<dbReference type="EMBL" id="BMAU01021233">
    <property type="protein sequence ID" value="GFY02733.1"/>
    <property type="molecule type" value="Genomic_DNA"/>
</dbReference>
<sequence>MADCEVEGTIASPLCIPPESAMSPTEERRDEGGNIRTRQNPLGPQERQTRISKAPSIYESTIDQCSPSGRLDWAREPRDWSVEDWKRVAWSDESLIRLLKADGRLRIWRQAHEAMDPACQVRTVQGHGGSIMDRGVFSWHCLGSLMRVPTSLNAIWYVELLGDHHRPFMLICFSAR</sequence>
<organism evidence="2 3">
    <name type="scientific">Trichonephila clavipes</name>
    <name type="common">Golden silk orbweaver</name>
    <name type="synonym">Nephila clavipes</name>
    <dbReference type="NCBI Taxonomy" id="2585209"/>
    <lineage>
        <taxon>Eukaryota</taxon>
        <taxon>Metazoa</taxon>
        <taxon>Ecdysozoa</taxon>
        <taxon>Arthropoda</taxon>
        <taxon>Chelicerata</taxon>
        <taxon>Arachnida</taxon>
        <taxon>Araneae</taxon>
        <taxon>Araneomorphae</taxon>
        <taxon>Entelegynae</taxon>
        <taxon>Araneoidea</taxon>
        <taxon>Nephilidae</taxon>
        <taxon>Trichonephila</taxon>
    </lineage>
</organism>
<dbReference type="InterPro" id="IPR036397">
    <property type="entry name" value="RNaseH_sf"/>
</dbReference>
<feature type="region of interest" description="Disordered" evidence="1">
    <location>
        <begin position="1"/>
        <end position="50"/>
    </location>
</feature>
<comment type="caution">
    <text evidence="2">The sequence shown here is derived from an EMBL/GenBank/DDBJ whole genome shotgun (WGS) entry which is preliminary data.</text>
</comment>
<keyword evidence="3" id="KW-1185">Reference proteome</keyword>
<evidence type="ECO:0000313" key="2">
    <source>
        <dbReference type="EMBL" id="GFY02733.1"/>
    </source>
</evidence>
<dbReference type="Gene3D" id="3.30.420.10">
    <property type="entry name" value="Ribonuclease H-like superfamily/Ribonuclease H"/>
    <property type="match status" value="1"/>
</dbReference>
<name>A0A8X6S933_TRICX</name>
<gene>
    <name evidence="2" type="primary">tc1a_108</name>
    <name evidence="2" type="ORF">TNCV_3506131</name>
</gene>
<dbReference type="AlphaFoldDB" id="A0A8X6S933"/>
<dbReference type="GO" id="GO:0003676">
    <property type="term" value="F:nucleic acid binding"/>
    <property type="evidence" value="ECO:0007669"/>
    <property type="project" value="InterPro"/>
</dbReference>
<protein>
    <submittedName>
        <fullName evidence="2">Transposable element Tc1 transposase</fullName>
    </submittedName>
</protein>
<evidence type="ECO:0000256" key="1">
    <source>
        <dbReference type="SAM" id="MobiDB-lite"/>
    </source>
</evidence>
<dbReference type="Proteomes" id="UP000887159">
    <property type="component" value="Unassembled WGS sequence"/>
</dbReference>
<proteinExistence type="predicted"/>
<evidence type="ECO:0000313" key="3">
    <source>
        <dbReference type="Proteomes" id="UP000887159"/>
    </source>
</evidence>
<reference evidence="2" key="1">
    <citation type="submission" date="2020-08" db="EMBL/GenBank/DDBJ databases">
        <title>Multicomponent nature underlies the extraordinary mechanical properties of spider dragline silk.</title>
        <authorList>
            <person name="Kono N."/>
            <person name="Nakamura H."/>
            <person name="Mori M."/>
            <person name="Yoshida Y."/>
            <person name="Ohtoshi R."/>
            <person name="Malay A.D."/>
            <person name="Moran D.A.P."/>
            <person name="Tomita M."/>
            <person name="Numata K."/>
            <person name="Arakawa K."/>
        </authorList>
    </citation>
    <scope>NUCLEOTIDE SEQUENCE</scope>
</reference>
<accession>A0A8X6S933</accession>